<dbReference type="PANTHER" id="PTHR18964">
    <property type="entry name" value="ROK (REPRESSOR, ORF, KINASE) FAMILY"/>
    <property type="match status" value="1"/>
</dbReference>
<evidence type="ECO:0000256" key="3">
    <source>
        <dbReference type="ARBA" id="ARBA00022629"/>
    </source>
</evidence>
<dbReference type="Gene3D" id="1.10.10.10">
    <property type="entry name" value="Winged helix-like DNA-binding domain superfamily/Winged helix DNA-binding domain"/>
    <property type="match status" value="1"/>
</dbReference>
<dbReference type="InterPro" id="IPR036390">
    <property type="entry name" value="WH_DNA-bd_sf"/>
</dbReference>
<keyword evidence="3" id="KW-0119">Carbohydrate metabolism</keyword>
<dbReference type="SUPFAM" id="SSF53067">
    <property type="entry name" value="Actin-like ATPase domain"/>
    <property type="match status" value="1"/>
</dbReference>
<protein>
    <submittedName>
        <fullName evidence="4">ROK family transcriptional regulator</fullName>
    </submittedName>
</protein>
<dbReference type="PROSITE" id="PS01125">
    <property type="entry name" value="ROK"/>
    <property type="match status" value="1"/>
</dbReference>
<evidence type="ECO:0000256" key="2">
    <source>
        <dbReference type="ARBA" id="ARBA00006479"/>
    </source>
</evidence>
<evidence type="ECO:0000256" key="1">
    <source>
        <dbReference type="ARBA" id="ARBA00002486"/>
    </source>
</evidence>
<accession>A0A9Q4AY12</accession>
<keyword evidence="5" id="KW-1185">Reference proteome</keyword>
<sequence>MASYQQTVKLTNKMIILNAIRKYEPISRAELAQTLNLTKATVSTLVDELIDDHYCYQIGLGESSGGRRPLMLKFNERAGYTISIDIGVNYVVGVLTDLRGTIIEKFFQPFNTHDFTKTVMEVTRVIDHFLSTTAKTPYGLIGIGFGIPGLVNTENDILITPNLDWRQSNLKDIFTEQYGVPVIIENEANAGAYGEKTYGSAQDLNHFIYVSIGIGIGVGLILNNELFRGTNGFTGEMGHMIVKADGLSCRCGSKGCWEMYASEMALLNMCAAQGESLSDVTLEAMIERAETSDQVKDAFNQTAHYLGIGINNIINTFNPEKIIIGNRLAKAEHLLKNELEQVIATQTLTHLRKSVDITFSQQHQHATLLGMTAFTIEQFLERQFYTDE</sequence>
<dbReference type="InterPro" id="IPR043129">
    <property type="entry name" value="ATPase_NBD"/>
</dbReference>
<dbReference type="InterPro" id="IPR000600">
    <property type="entry name" value="ROK"/>
</dbReference>
<dbReference type="InterPro" id="IPR049874">
    <property type="entry name" value="ROK_cs"/>
</dbReference>
<gene>
    <name evidence="4" type="ORF">HXA33_00825</name>
</gene>
<comment type="similarity">
    <text evidence="2">Belongs to the ROK (NagC/XylR) family.</text>
</comment>
<organism evidence="4 5">
    <name type="scientific">Salipaludibacillus agaradhaerens</name>
    <name type="common">Bacillus agaradhaerens</name>
    <dbReference type="NCBI Taxonomy" id="76935"/>
    <lineage>
        <taxon>Bacteria</taxon>
        <taxon>Bacillati</taxon>
        <taxon>Bacillota</taxon>
        <taxon>Bacilli</taxon>
        <taxon>Bacillales</taxon>
        <taxon>Bacillaceae</taxon>
    </lineage>
</organism>
<evidence type="ECO:0000313" key="5">
    <source>
        <dbReference type="Proteomes" id="UP001057753"/>
    </source>
</evidence>
<dbReference type="Proteomes" id="UP001057753">
    <property type="component" value="Unassembled WGS sequence"/>
</dbReference>
<dbReference type="RefSeq" id="WP_257819749.1">
    <property type="nucleotide sequence ID" value="NZ_JABXYM010000001.1"/>
</dbReference>
<dbReference type="InterPro" id="IPR036388">
    <property type="entry name" value="WH-like_DNA-bd_sf"/>
</dbReference>
<dbReference type="EMBL" id="JABXYM010000001">
    <property type="protein sequence ID" value="MCR6095091.1"/>
    <property type="molecule type" value="Genomic_DNA"/>
</dbReference>
<evidence type="ECO:0000313" key="4">
    <source>
        <dbReference type="EMBL" id="MCR6095091.1"/>
    </source>
</evidence>
<name>A0A9Q4AY12_SALAG</name>
<keyword evidence="3" id="KW-0859">Xylose metabolism</keyword>
<dbReference type="CDD" id="cd24076">
    <property type="entry name" value="ASKHA_ATPase_ROK_BsXylR-like"/>
    <property type="match status" value="1"/>
</dbReference>
<dbReference type="AlphaFoldDB" id="A0A9Q4AY12"/>
<comment type="caution">
    <text evidence="4">The sequence shown here is derived from an EMBL/GenBank/DDBJ whole genome shotgun (WGS) entry which is preliminary data.</text>
</comment>
<dbReference type="Gene3D" id="3.30.420.40">
    <property type="match status" value="2"/>
</dbReference>
<dbReference type="SUPFAM" id="SSF46785">
    <property type="entry name" value="Winged helix' DNA-binding domain"/>
    <property type="match status" value="1"/>
</dbReference>
<dbReference type="Pfam" id="PF00480">
    <property type="entry name" value="ROK"/>
    <property type="match status" value="1"/>
</dbReference>
<dbReference type="GO" id="GO:0042732">
    <property type="term" value="P:D-xylose metabolic process"/>
    <property type="evidence" value="ECO:0007669"/>
    <property type="project" value="UniProtKB-KW"/>
</dbReference>
<reference evidence="4" key="1">
    <citation type="submission" date="2020-06" db="EMBL/GenBank/DDBJ databases">
        <title>Insight into the genomes of haloalkaliphilic bacilli from Kenyan soda lakes.</title>
        <authorList>
            <person name="Mwirichia R."/>
            <person name="Villamizar G.C."/>
            <person name="Poehlein A."/>
            <person name="Mugweru J."/>
            <person name="Kipnyargis A."/>
            <person name="Kiplimo D."/>
            <person name="Orwa P."/>
            <person name="Daniel R."/>
        </authorList>
    </citation>
    <scope>NUCLEOTIDE SEQUENCE</scope>
    <source>
        <strain evidence="4">B1096_S55</strain>
    </source>
</reference>
<dbReference type="PANTHER" id="PTHR18964:SF149">
    <property type="entry name" value="BIFUNCTIONAL UDP-N-ACETYLGLUCOSAMINE 2-EPIMERASE_N-ACETYLMANNOSAMINE KINASE"/>
    <property type="match status" value="1"/>
</dbReference>
<proteinExistence type="inferred from homology"/>
<comment type="function">
    <text evidence="1">Transcriptional repressor of xylose-utilizing enzymes.</text>
</comment>
<dbReference type="Pfam" id="PF13412">
    <property type="entry name" value="HTH_24"/>
    <property type="match status" value="1"/>
</dbReference>